<sequence length="56" mass="6701">MMHTTSSRPFREIMYEKGGKKGFPPNIAELFFETRKKEEKLTKEDCITKHIRFSSY</sequence>
<reference evidence="1 2" key="1">
    <citation type="journal article" date="2017" name="Nature">
        <title>The Apostasia genome and the evolution of orchids.</title>
        <authorList>
            <person name="Zhang G.Q."/>
            <person name="Liu K.W."/>
            <person name="Li Z."/>
            <person name="Lohaus R."/>
            <person name="Hsiao Y.Y."/>
            <person name="Niu S.C."/>
            <person name="Wang J.Y."/>
            <person name="Lin Y.C."/>
            <person name="Xu Q."/>
            <person name="Chen L.J."/>
            <person name="Yoshida K."/>
            <person name="Fujiwara S."/>
            <person name="Wang Z.W."/>
            <person name="Zhang Y.Q."/>
            <person name="Mitsuda N."/>
            <person name="Wang M."/>
            <person name="Liu G.H."/>
            <person name="Pecoraro L."/>
            <person name="Huang H.X."/>
            <person name="Xiao X.J."/>
            <person name="Lin M."/>
            <person name="Wu X.Y."/>
            <person name="Wu W.L."/>
            <person name="Chen Y.Y."/>
            <person name="Chang S.B."/>
            <person name="Sakamoto S."/>
            <person name="Ohme-Takagi M."/>
            <person name="Yagi M."/>
            <person name="Zeng S.J."/>
            <person name="Shen C.Y."/>
            <person name="Yeh C.M."/>
            <person name="Luo Y.B."/>
            <person name="Tsai W.C."/>
            <person name="Van de Peer Y."/>
            <person name="Liu Z.J."/>
        </authorList>
    </citation>
    <scope>NUCLEOTIDE SEQUENCE [LARGE SCALE GENOMIC DNA]</scope>
    <source>
        <strain evidence="2">cv. Shenzhen</strain>
        <tissue evidence="1">Stem</tissue>
    </source>
</reference>
<protein>
    <submittedName>
        <fullName evidence="1">Uncharacterized protein</fullName>
    </submittedName>
</protein>
<dbReference type="EMBL" id="KZ452538">
    <property type="protein sequence ID" value="PKA48351.1"/>
    <property type="molecule type" value="Genomic_DNA"/>
</dbReference>
<dbReference type="Proteomes" id="UP000236161">
    <property type="component" value="Unassembled WGS sequence"/>
</dbReference>
<accession>A0A2H9ZYG8</accession>
<keyword evidence="2" id="KW-1185">Reference proteome</keyword>
<dbReference type="AlphaFoldDB" id="A0A2H9ZYG8"/>
<evidence type="ECO:0000313" key="2">
    <source>
        <dbReference type="Proteomes" id="UP000236161"/>
    </source>
</evidence>
<gene>
    <name evidence="1" type="ORF">AXF42_Ash020443</name>
</gene>
<proteinExistence type="predicted"/>
<evidence type="ECO:0000313" key="1">
    <source>
        <dbReference type="EMBL" id="PKA48351.1"/>
    </source>
</evidence>
<name>A0A2H9ZYG8_9ASPA</name>
<organism evidence="1 2">
    <name type="scientific">Apostasia shenzhenica</name>
    <dbReference type="NCBI Taxonomy" id="1088818"/>
    <lineage>
        <taxon>Eukaryota</taxon>
        <taxon>Viridiplantae</taxon>
        <taxon>Streptophyta</taxon>
        <taxon>Embryophyta</taxon>
        <taxon>Tracheophyta</taxon>
        <taxon>Spermatophyta</taxon>
        <taxon>Magnoliopsida</taxon>
        <taxon>Liliopsida</taxon>
        <taxon>Asparagales</taxon>
        <taxon>Orchidaceae</taxon>
        <taxon>Apostasioideae</taxon>
        <taxon>Apostasia</taxon>
    </lineage>
</organism>